<protein>
    <submittedName>
        <fullName evidence="1">Methyltransferase</fullName>
    </submittedName>
</protein>
<dbReference type="GO" id="GO:0032259">
    <property type="term" value="P:methylation"/>
    <property type="evidence" value="ECO:0007669"/>
    <property type="project" value="UniProtKB-KW"/>
</dbReference>
<gene>
    <name evidence="1" type="ORF">CR62_24130</name>
</gene>
<proteinExistence type="predicted"/>
<dbReference type="GO" id="GO:0008168">
    <property type="term" value="F:methyltransferase activity"/>
    <property type="evidence" value="ECO:0007669"/>
    <property type="project" value="UniProtKB-KW"/>
</dbReference>
<comment type="caution">
    <text evidence="1">The sequence shown here is derived from an EMBL/GenBank/DDBJ whole genome shotgun (WGS) entry which is preliminary data.</text>
</comment>
<keyword evidence="1" id="KW-0489">Methyltransferase</keyword>
<dbReference type="SUPFAM" id="SSF53335">
    <property type="entry name" value="S-adenosyl-L-methionine-dependent methyltransferases"/>
    <property type="match status" value="1"/>
</dbReference>
<dbReference type="Gene3D" id="3.40.50.150">
    <property type="entry name" value="Vaccinia Virus protein VP39"/>
    <property type="match status" value="1"/>
</dbReference>
<keyword evidence="1" id="KW-0808">Transferase</keyword>
<name>A0ABR4UA69_9GAMM</name>
<dbReference type="Proteomes" id="UP000028721">
    <property type="component" value="Unassembled WGS sequence"/>
</dbReference>
<sequence length="171" mass="19319">MPANELSLDGKSILDMCCGSRMFWFDKEDERAVFSDKRSENLVLCDGRKLVISPDLIADFTALPFADCTFPVVVFDPPHLERAGPNGWQGKKYGKLDKATWRDELRTGFAEAFRVLRPHGVLIFKSNETQIPVSQVIALTDEKPAIWQRTGKNDKTHWIIFVKGVGHGKNN</sequence>
<evidence type="ECO:0000313" key="1">
    <source>
        <dbReference type="EMBL" id="KFB88925.1"/>
    </source>
</evidence>
<reference evidence="1 2" key="1">
    <citation type="submission" date="2014-03" db="EMBL/GenBank/DDBJ databases">
        <title>Draft genome sequence of the Serratia grimesii strain a2.</title>
        <authorList>
            <person name="Toymentseva A."/>
            <person name="Kazakov S."/>
            <person name="Giliazeva A."/>
            <person name="Ismagilova R."/>
            <person name="Shah R."/>
            <person name="Sharipova M."/>
            <person name="Khaitlina S."/>
            <person name="Mardanova A."/>
        </authorList>
    </citation>
    <scope>NUCLEOTIDE SEQUENCE [LARGE SCALE GENOMIC DNA]</scope>
    <source>
        <strain evidence="1 2">A2</strain>
    </source>
</reference>
<organism evidence="1 2">
    <name type="scientific">Serratia grimesii</name>
    <dbReference type="NCBI Taxonomy" id="82995"/>
    <lineage>
        <taxon>Bacteria</taxon>
        <taxon>Pseudomonadati</taxon>
        <taxon>Pseudomonadota</taxon>
        <taxon>Gammaproteobacteria</taxon>
        <taxon>Enterobacterales</taxon>
        <taxon>Yersiniaceae</taxon>
        <taxon>Serratia</taxon>
    </lineage>
</organism>
<accession>A0ABR4UA69</accession>
<evidence type="ECO:0000313" key="2">
    <source>
        <dbReference type="Proteomes" id="UP000028721"/>
    </source>
</evidence>
<dbReference type="InterPro" id="IPR029063">
    <property type="entry name" value="SAM-dependent_MTases_sf"/>
</dbReference>
<keyword evidence="2" id="KW-1185">Reference proteome</keyword>
<dbReference type="EMBL" id="JGVP01000009">
    <property type="protein sequence ID" value="KFB88925.1"/>
    <property type="molecule type" value="Genomic_DNA"/>
</dbReference>